<organism evidence="3 4">
    <name type="scientific">Sphingorhabdus rigui</name>
    <dbReference type="NCBI Taxonomy" id="1282858"/>
    <lineage>
        <taxon>Bacteria</taxon>
        <taxon>Pseudomonadati</taxon>
        <taxon>Pseudomonadota</taxon>
        <taxon>Alphaproteobacteria</taxon>
        <taxon>Sphingomonadales</taxon>
        <taxon>Sphingomonadaceae</taxon>
        <taxon>Sphingorhabdus</taxon>
    </lineage>
</organism>
<name>A0A840B1V9_9SPHN</name>
<reference evidence="3 4" key="1">
    <citation type="submission" date="2020-08" db="EMBL/GenBank/DDBJ databases">
        <title>Genomic Encyclopedia of Type Strains, Phase IV (KMG-IV): sequencing the most valuable type-strain genomes for metagenomic binning, comparative biology and taxonomic classification.</title>
        <authorList>
            <person name="Goeker M."/>
        </authorList>
    </citation>
    <scope>NUCLEOTIDE SEQUENCE [LARGE SCALE GENOMIC DNA]</scope>
    <source>
        <strain evidence="3 4">DSM 29050</strain>
    </source>
</reference>
<protein>
    <recommendedName>
        <fullName evidence="5">Tetratricopeptide repeat protein</fullName>
    </recommendedName>
</protein>
<accession>A0A840B1V9</accession>
<comment type="caution">
    <text evidence="3">The sequence shown here is derived from an EMBL/GenBank/DDBJ whole genome shotgun (WGS) entry which is preliminary data.</text>
</comment>
<evidence type="ECO:0000256" key="1">
    <source>
        <dbReference type="SAM" id="MobiDB-lite"/>
    </source>
</evidence>
<feature type="compositionally biased region" description="Basic and acidic residues" evidence="1">
    <location>
        <begin position="25"/>
        <end position="37"/>
    </location>
</feature>
<evidence type="ECO:0000313" key="3">
    <source>
        <dbReference type="EMBL" id="MBB3942880.1"/>
    </source>
</evidence>
<evidence type="ECO:0000256" key="2">
    <source>
        <dbReference type="SAM" id="SignalP"/>
    </source>
</evidence>
<sequence length="443" mass="47967">MKLVSKFALALSFAAITAAPAFAQSDEKPKKEKKGKEATPAAPKRNYSKPFIAAYMPVANLLNKTKDAAAAKVEFPKILAAIANDDDRYEAGILAVNIGVAAKDSALQDQGIDLLLASATTPVEMKQAYTFRKGAIAYDGKKFADAEKNMLDAYNLGYRANNIEFLISNAMSQQNKDADAIAWIGKAIAASKAAGAVNKGYVVRAANLSAKAKDYAGAANFYKDLVIAENNPDYWHDALAFFNRSLDTNPEESLDLMRLMRATNGLRFQQEYAEYLDSLSYVGVRYPAEAVSVLDEGFAKGIISRNNVTFSERYNEAKARLAEDTRTLAGTIAPAKASPKAMLATLTGDSFFSHKDYKTAKDLYETAISKGPVLDKDGGNQTDRTRFRLAMSKTMLGDYAGAKADFAQITGGNRKAIAEYWVMYINHLEKPAPAAAPSATPAT</sequence>
<keyword evidence="4" id="KW-1185">Reference proteome</keyword>
<feature type="signal peptide" evidence="2">
    <location>
        <begin position="1"/>
        <end position="23"/>
    </location>
</feature>
<dbReference type="EMBL" id="JACIEA010000001">
    <property type="protein sequence ID" value="MBB3942880.1"/>
    <property type="molecule type" value="Genomic_DNA"/>
</dbReference>
<evidence type="ECO:0000313" key="4">
    <source>
        <dbReference type="Proteomes" id="UP000581447"/>
    </source>
</evidence>
<dbReference type="Proteomes" id="UP000581447">
    <property type="component" value="Unassembled WGS sequence"/>
</dbReference>
<dbReference type="RefSeq" id="WP_183940837.1">
    <property type="nucleotide sequence ID" value="NZ_BAABBG010000023.1"/>
</dbReference>
<feature type="chain" id="PRO_5032533722" description="Tetratricopeptide repeat protein" evidence="2">
    <location>
        <begin position="24"/>
        <end position="443"/>
    </location>
</feature>
<dbReference type="SUPFAM" id="SSF81901">
    <property type="entry name" value="HCP-like"/>
    <property type="match status" value="1"/>
</dbReference>
<evidence type="ECO:0008006" key="5">
    <source>
        <dbReference type="Google" id="ProtNLM"/>
    </source>
</evidence>
<keyword evidence="2" id="KW-0732">Signal</keyword>
<feature type="region of interest" description="Disordered" evidence="1">
    <location>
        <begin position="25"/>
        <end position="44"/>
    </location>
</feature>
<dbReference type="AlphaFoldDB" id="A0A840B1V9"/>
<gene>
    <name evidence="3" type="ORF">GGR91_001102</name>
</gene>
<proteinExistence type="predicted"/>